<evidence type="ECO:0000313" key="1">
    <source>
        <dbReference type="EMBL" id="KAK3763444.1"/>
    </source>
</evidence>
<gene>
    <name evidence="1" type="ORF">RRG08_053298</name>
</gene>
<comment type="caution">
    <text evidence="1">The sequence shown here is derived from an EMBL/GenBank/DDBJ whole genome shotgun (WGS) entry which is preliminary data.</text>
</comment>
<dbReference type="AlphaFoldDB" id="A0AAE0Z5W3"/>
<organism evidence="1 2">
    <name type="scientific">Elysia crispata</name>
    <name type="common">lettuce slug</name>
    <dbReference type="NCBI Taxonomy" id="231223"/>
    <lineage>
        <taxon>Eukaryota</taxon>
        <taxon>Metazoa</taxon>
        <taxon>Spiralia</taxon>
        <taxon>Lophotrochozoa</taxon>
        <taxon>Mollusca</taxon>
        <taxon>Gastropoda</taxon>
        <taxon>Heterobranchia</taxon>
        <taxon>Euthyneura</taxon>
        <taxon>Panpulmonata</taxon>
        <taxon>Sacoglossa</taxon>
        <taxon>Placobranchoidea</taxon>
        <taxon>Plakobranchidae</taxon>
        <taxon>Elysia</taxon>
    </lineage>
</organism>
<evidence type="ECO:0000313" key="2">
    <source>
        <dbReference type="Proteomes" id="UP001283361"/>
    </source>
</evidence>
<dbReference type="Proteomes" id="UP001283361">
    <property type="component" value="Unassembled WGS sequence"/>
</dbReference>
<sequence length="252" mass="28576">MTEEGKGQDFTRLDNSILYLPQPKPRGNTELPLFGYRTGFILSSDNAKGCQEDFGQQSGKLCEMFVRYVSSYDRKDWSEIPDWVTVCRVSRFGTRHITRAQVSLKHLVSEECPGRTYKTMVSTRMSSTGHTRHTPLVSQSGEGVVVSAWSRSRLVPLRKDLGDCKEKQRRKMRDSHMWAGICNLSSHIEQMSLSETAKPRRRKAPRIATAAMTLRAPLYATPLFSHCIAIGHPIIVNTFNKLKQLAIEQHPP</sequence>
<name>A0AAE0Z5W3_9GAST</name>
<protein>
    <submittedName>
        <fullName evidence="1">Uncharacterized protein</fullName>
    </submittedName>
</protein>
<proteinExistence type="predicted"/>
<dbReference type="EMBL" id="JAWDGP010004560">
    <property type="protein sequence ID" value="KAK3763444.1"/>
    <property type="molecule type" value="Genomic_DNA"/>
</dbReference>
<keyword evidence="2" id="KW-1185">Reference proteome</keyword>
<reference evidence="1" key="1">
    <citation type="journal article" date="2023" name="G3 (Bethesda)">
        <title>A reference genome for the long-term kleptoplast-retaining sea slug Elysia crispata morphotype clarki.</title>
        <authorList>
            <person name="Eastman K.E."/>
            <person name="Pendleton A.L."/>
            <person name="Shaikh M.A."/>
            <person name="Suttiyut T."/>
            <person name="Ogas R."/>
            <person name="Tomko P."/>
            <person name="Gavelis G."/>
            <person name="Widhalm J.R."/>
            <person name="Wisecaver J.H."/>
        </authorList>
    </citation>
    <scope>NUCLEOTIDE SEQUENCE</scope>
    <source>
        <strain evidence="1">ECLA1</strain>
    </source>
</reference>
<accession>A0AAE0Z5W3</accession>